<gene>
    <name evidence="3" type="ORF">RIMI_LOCUS11274084</name>
</gene>
<dbReference type="PANTHER" id="PTHR15361">
    <property type="entry name" value="RAD51/NUKS-INTERACTING PROTEIN"/>
    <property type="match status" value="1"/>
</dbReference>
<protein>
    <recommendedName>
        <fullName evidence="2">RAD51 interacting motif domain-containing protein</fullName>
    </recommendedName>
</protein>
<evidence type="ECO:0000313" key="4">
    <source>
        <dbReference type="Proteomes" id="UP001176940"/>
    </source>
</evidence>
<dbReference type="Pfam" id="PF15696">
    <property type="entry name" value="RAD51_interact"/>
    <property type="match status" value="1"/>
</dbReference>
<sequence>MDRPARNKKSVDYSQFLDLEDDDEDFASSAPVSKKARVETKKERKEKPIKKNHKEETITTNSQKKRLPLEDKLYQRDLEVALALSAKETSAIIENDENIPRNEAPEDPYRFIKDPDVSEASFSNCSVDSSTLGLDEITDDNEDPGRGRDHRQAASKAITEQRKLLTEESGDEEDADEFNPDTMAVTVNIKPLAAQNPAASSPAASKAALHYSPPVGVKRPAWTPPGSSGAVRSPLAGVTVKSPNQGLRLGLSRLARVKPLHPATVLR</sequence>
<reference evidence="3" key="1">
    <citation type="submission" date="2023-07" db="EMBL/GenBank/DDBJ databases">
        <authorList>
            <person name="Stuckert A."/>
        </authorList>
    </citation>
    <scope>NUCLEOTIDE SEQUENCE</scope>
</reference>
<name>A0ABN9LNA7_9NEOB</name>
<dbReference type="EMBL" id="CAUEEQ010025328">
    <property type="protein sequence ID" value="CAJ0946336.1"/>
    <property type="molecule type" value="Genomic_DNA"/>
</dbReference>
<evidence type="ECO:0000313" key="3">
    <source>
        <dbReference type="EMBL" id="CAJ0946336.1"/>
    </source>
</evidence>
<feature type="domain" description="RAD51 interacting motif" evidence="2">
    <location>
        <begin position="226"/>
        <end position="263"/>
    </location>
</feature>
<evidence type="ECO:0000256" key="1">
    <source>
        <dbReference type="SAM" id="MobiDB-lite"/>
    </source>
</evidence>
<feature type="compositionally biased region" description="Polar residues" evidence="1">
    <location>
        <begin position="120"/>
        <end position="132"/>
    </location>
</feature>
<organism evidence="3 4">
    <name type="scientific">Ranitomeya imitator</name>
    <name type="common">mimic poison frog</name>
    <dbReference type="NCBI Taxonomy" id="111125"/>
    <lineage>
        <taxon>Eukaryota</taxon>
        <taxon>Metazoa</taxon>
        <taxon>Chordata</taxon>
        <taxon>Craniata</taxon>
        <taxon>Vertebrata</taxon>
        <taxon>Euteleostomi</taxon>
        <taxon>Amphibia</taxon>
        <taxon>Batrachia</taxon>
        <taxon>Anura</taxon>
        <taxon>Neobatrachia</taxon>
        <taxon>Hyloidea</taxon>
        <taxon>Dendrobatidae</taxon>
        <taxon>Dendrobatinae</taxon>
        <taxon>Ranitomeya</taxon>
    </lineage>
</organism>
<keyword evidence="4" id="KW-1185">Reference proteome</keyword>
<dbReference type="PANTHER" id="PTHR15361:SF4">
    <property type="entry name" value="RAD51-ASSOCIATED PROTEIN 1"/>
    <property type="match status" value="1"/>
</dbReference>
<comment type="caution">
    <text evidence="3">The sequence shown here is derived from an EMBL/GenBank/DDBJ whole genome shotgun (WGS) entry which is preliminary data.</text>
</comment>
<dbReference type="InterPro" id="IPR052003">
    <property type="entry name" value="HR_DNA-Binding_Protein"/>
</dbReference>
<feature type="compositionally biased region" description="Basic and acidic residues" evidence="1">
    <location>
        <begin position="36"/>
        <end position="46"/>
    </location>
</feature>
<feature type="region of interest" description="Disordered" evidence="1">
    <location>
        <begin position="120"/>
        <end position="182"/>
    </location>
</feature>
<feature type="compositionally biased region" description="Acidic residues" evidence="1">
    <location>
        <begin position="168"/>
        <end position="179"/>
    </location>
</feature>
<feature type="compositionally biased region" description="Basic and acidic residues" evidence="1">
    <location>
        <begin position="143"/>
        <end position="152"/>
    </location>
</feature>
<feature type="region of interest" description="Disordered" evidence="1">
    <location>
        <begin position="20"/>
        <end position="68"/>
    </location>
</feature>
<dbReference type="InterPro" id="IPR031419">
    <property type="entry name" value="RAD51_interact"/>
</dbReference>
<dbReference type="Proteomes" id="UP001176940">
    <property type="component" value="Unassembled WGS sequence"/>
</dbReference>
<proteinExistence type="predicted"/>
<evidence type="ECO:0000259" key="2">
    <source>
        <dbReference type="Pfam" id="PF15696"/>
    </source>
</evidence>
<feature type="region of interest" description="Disordered" evidence="1">
    <location>
        <begin position="220"/>
        <end position="267"/>
    </location>
</feature>
<accession>A0ABN9LNA7</accession>